<comment type="caution">
    <text evidence="1">The sequence shown here is derived from an EMBL/GenBank/DDBJ whole genome shotgun (WGS) entry which is preliminary data.</text>
</comment>
<dbReference type="EMBL" id="SRYA01000066">
    <property type="protein sequence ID" value="TGY91209.1"/>
    <property type="molecule type" value="Genomic_DNA"/>
</dbReference>
<sequence>MASEWYDYKEYKDYLYMLWKKGEWNNLSRDIQRFLWNEKQKLYGGANADMEFGGIDETTLYDLQPNDDGDKKPRKKRKKGNYLRAYSIEQAMEDGIDYSCPFTPEEYVVKSEQYEERYAAITTLDDFDRSIIEMYYFMNMKEQQIGQELDIVRWDVNNHKRSSLKKMRRILTEKQ</sequence>
<keyword evidence="2" id="KW-1185">Reference proteome</keyword>
<organism evidence="1 2">
    <name type="scientific">Petralouisia muris</name>
    <dbReference type="NCBI Taxonomy" id="3032872"/>
    <lineage>
        <taxon>Bacteria</taxon>
        <taxon>Bacillati</taxon>
        <taxon>Bacillota</taxon>
        <taxon>Clostridia</taxon>
        <taxon>Lachnospirales</taxon>
        <taxon>Lachnospiraceae</taxon>
        <taxon>Petralouisia</taxon>
    </lineage>
</organism>
<name>A0AC61RQB3_9FIRM</name>
<dbReference type="Proteomes" id="UP000304953">
    <property type="component" value="Unassembled WGS sequence"/>
</dbReference>
<protein>
    <submittedName>
        <fullName evidence="1">Sigma-70 family RNA polymerase sigma factor</fullName>
    </submittedName>
</protein>
<evidence type="ECO:0000313" key="1">
    <source>
        <dbReference type="EMBL" id="TGY91209.1"/>
    </source>
</evidence>
<accession>A0AC61RQB3</accession>
<evidence type="ECO:0000313" key="2">
    <source>
        <dbReference type="Proteomes" id="UP000304953"/>
    </source>
</evidence>
<proteinExistence type="predicted"/>
<gene>
    <name evidence="1" type="ORF">E5329_22340</name>
</gene>
<reference evidence="1" key="1">
    <citation type="submission" date="2019-04" db="EMBL/GenBank/DDBJ databases">
        <title>Microbes associate with the intestines of laboratory mice.</title>
        <authorList>
            <person name="Navarre W."/>
            <person name="Wong E."/>
            <person name="Huang K."/>
            <person name="Tropini C."/>
            <person name="Ng K."/>
            <person name="Yu B."/>
        </authorList>
    </citation>
    <scope>NUCLEOTIDE SEQUENCE</scope>
    <source>
        <strain evidence="1">NM01_1-7b</strain>
    </source>
</reference>